<dbReference type="AlphaFoldDB" id="B6U8H7"/>
<feature type="transmembrane region" description="Helical" evidence="1">
    <location>
        <begin position="35"/>
        <end position="51"/>
    </location>
</feature>
<dbReference type="EMBL" id="EU973542">
    <property type="protein sequence ID" value="ACG45660.1"/>
    <property type="molecule type" value="mRNA"/>
</dbReference>
<proteinExistence type="evidence at transcript level"/>
<evidence type="ECO:0000313" key="2">
    <source>
        <dbReference type="EMBL" id="ACG45660.1"/>
    </source>
</evidence>
<protein>
    <submittedName>
        <fullName evidence="2">Uncharacterized protein</fullName>
    </submittedName>
</protein>
<evidence type="ECO:0000256" key="1">
    <source>
        <dbReference type="SAM" id="Phobius"/>
    </source>
</evidence>
<name>B6U8H7_MAIZE</name>
<keyword evidence="1" id="KW-1133">Transmembrane helix</keyword>
<reference evidence="2" key="1">
    <citation type="journal article" date="2009" name="Plant Mol. Biol.">
        <title>Insights into corn genes derived from large-scale cDNA sequencing.</title>
        <authorList>
            <person name="Alexandrov N.N."/>
            <person name="Brover V.V."/>
            <person name="Freidin S."/>
            <person name="Troukhan M.E."/>
            <person name="Tatarinova T.V."/>
            <person name="Zhang H."/>
            <person name="Swaller T.J."/>
            <person name="Lu Y.P."/>
            <person name="Bouck J."/>
            <person name="Flavell R.B."/>
            <person name="Feldmann K.A."/>
        </authorList>
    </citation>
    <scope>NUCLEOTIDE SEQUENCE</scope>
</reference>
<keyword evidence="1" id="KW-0812">Transmembrane</keyword>
<organism evidence="2">
    <name type="scientific">Zea mays</name>
    <name type="common">Maize</name>
    <dbReference type="NCBI Taxonomy" id="4577"/>
    <lineage>
        <taxon>Eukaryota</taxon>
        <taxon>Viridiplantae</taxon>
        <taxon>Streptophyta</taxon>
        <taxon>Embryophyta</taxon>
        <taxon>Tracheophyta</taxon>
        <taxon>Spermatophyta</taxon>
        <taxon>Magnoliopsida</taxon>
        <taxon>Liliopsida</taxon>
        <taxon>Poales</taxon>
        <taxon>Poaceae</taxon>
        <taxon>PACMAD clade</taxon>
        <taxon>Panicoideae</taxon>
        <taxon>Andropogonodae</taxon>
        <taxon>Andropogoneae</taxon>
        <taxon>Tripsacinae</taxon>
        <taxon>Zea</taxon>
    </lineage>
</organism>
<keyword evidence="1" id="KW-0472">Membrane</keyword>
<sequence>MIALWGSRGSREGIHELTSAGHHAWTDQLLAGGQLPLWCVVAMFCVIITAVRSREFEDHPGTLNPESQVKNRYH</sequence>
<accession>B6U8H7</accession>